<dbReference type="GO" id="GO:0003964">
    <property type="term" value="F:RNA-directed DNA polymerase activity"/>
    <property type="evidence" value="ECO:0007669"/>
    <property type="project" value="UniProtKB-KW"/>
</dbReference>
<dbReference type="Proteomes" id="UP001054837">
    <property type="component" value="Unassembled WGS sequence"/>
</dbReference>
<dbReference type="FunFam" id="1.10.340.70:FF:000001">
    <property type="entry name" value="Retrovirus-related Pol polyprotein from transposon gypsy-like Protein"/>
    <property type="match status" value="1"/>
</dbReference>
<feature type="domain" description="Integrase zinc-binding" evidence="1">
    <location>
        <begin position="159"/>
        <end position="217"/>
    </location>
</feature>
<protein>
    <submittedName>
        <fullName evidence="2">Reverse transcriptase</fullName>
    </submittedName>
</protein>
<dbReference type="AlphaFoldDB" id="A0AAV4TFR5"/>
<dbReference type="EMBL" id="BPLQ01009543">
    <property type="protein sequence ID" value="GIY44549.1"/>
    <property type="molecule type" value="Genomic_DNA"/>
</dbReference>
<name>A0AAV4TFR5_9ARAC</name>
<evidence type="ECO:0000259" key="1">
    <source>
        <dbReference type="Pfam" id="PF17921"/>
    </source>
</evidence>
<dbReference type="InterPro" id="IPR041588">
    <property type="entry name" value="Integrase_H2C2"/>
</dbReference>
<keyword evidence="2" id="KW-0808">Transferase</keyword>
<gene>
    <name evidence="2" type="primary">Tf2-8_43</name>
    <name evidence="2" type="ORF">CDAR_53321</name>
</gene>
<dbReference type="InterPro" id="IPR052160">
    <property type="entry name" value="Gypsy_RT_Integrase-like"/>
</dbReference>
<reference evidence="2 3" key="1">
    <citation type="submission" date="2021-06" db="EMBL/GenBank/DDBJ databases">
        <title>Caerostris darwini draft genome.</title>
        <authorList>
            <person name="Kono N."/>
            <person name="Arakawa K."/>
        </authorList>
    </citation>
    <scope>NUCLEOTIDE SEQUENCE [LARGE SCALE GENOMIC DNA]</scope>
</reference>
<sequence length="266" mass="30801">MKINLELEKLKLHVLVFVGAVAYNIMRSSTYSKNKIGVQKFLPAFRAETDDITLFLVQLERLKLSKIPEHLWVSYQLSVVPRSISTLIDSESEENVSNFAFVKELLLHKKKLLPHKKEKHFGLGEAEQKAFETLKNCLITPPVLKFAPDSDTEEAQLVIPSQERENILKLHQDCPMSVHYDKERTYQLIAQRYYWTGIRSYISNCVKKFPGCSRFKATNQKLLGLLRTPAYAQYDFSDLIHFSFQRFETLSINLFSSLPESKEGHK</sequence>
<keyword evidence="2" id="KW-0548">Nucleotidyltransferase</keyword>
<accession>A0AAV4TFR5</accession>
<proteinExistence type="predicted"/>
<keyword evidence="3" id="KW-1185">Reference proteome</keyword>
<dbReference type="PANTHER" id="PTHR47266">
    <property type="entry name" value="ENDONUCLEASE-RELATED"/>
    <property type="match status" value="1"/>
</dbReference>
<dbReference type="Pfam" id="PF17921">
    <property type="entry name" value="Integrase_H2C2"/>
    <property type="match status" value="1"/>
</dbReference>
<keyword evidence="2" id="KW-0695">RNA-directed DNA polymerase</keyword>
<organism evidence="2 3">
    <name type="scientific">Caerostris darwini</name>
    <dbReference type="NCBI Taxonomy" id="1538125"/>
    <lineage>
        <taxon>Eukaryota</taxon>
        <taxon>Metazoa</taxon>
        <taxon>Ecdysozoa</taxon>
        <taxon>Arthropoda</taxon>
        <taxon>Chelicerata</taxon>
        <taxon>Arachnida</taxon>
        <taxon>Araneae</taxon>
        <taxon>Araneomorphae</taxon>
        <taxon>Entelegynae</taxon>
        <taxon>Araneoidea</taxon>
        <taxon>Araneidae</taxon>
        <taxon>Caerostris</taxon>
    </lineage>
</organism>
<dbReference type="Gene3D" id="1.10.340.70">
    <property type="match status" value="1"/>
</dbReference>
<evidence type="ECO:0000313" key="3">
    <source>
        <dbReference type="Proteomes" id="UP001054837"/>
    </source>
</evidence>
<comment type="caution">
    <text evidence="2">The sequence shown here is derived from an EMBL/GenBank/DDBJ whole genome shotgun (WGS) entry which is preliminary data.</text>
</comment>
<evidence type="ECO:0000313" key="2">
    <source>
        <dbReference type="EMBL" id="GIY44549.1"/>
    </source>
</evidence>